<evidence type="ECO:0000313" key="5">
    <source>
        <dbReference type="EMBL" id="ELV12187.1"/>
    </source>
</evidence>
<dbReference type="PANTHER" id="PTHR45696:SF10">
    <property type="entry name" value="LARGE RIBOSOMAL SUBUNIT PROTEIN P1"/>
    <property type="match status" value="1"/>
</dbReference>
<proteinExistence type="inferred from homology"/>
<dbReference type="GO" id="GO:0022625">
    <property type="term" value="C:cytosolic large ribosomal subunit"/>
    <property type="evidence" value="ECO:0007669"/>
    <property type="project" value="TreeGrafter"/>
</dbReference>
<dbReference type="GO" id="GO:0030295">
    <property type="term" value="F:protein kinase activator activity"/>
    <property type="evidence" value="ECO:0007669"/>
    <property type="project" value="TreeGrafter"/>
</dbReference>
<dbReference type="InterPro" id="IPR038716">
    <property type="entry name" value="P1/P2_N_sf"/>
</dbReference>
<evidence type="ECO:0000256" key="3">
    <source>
        <dbReference type="ARBA" id="ARBA00022980"/>
    </source>
</evidence>
<comment type="similarity">
    <text evidence="2">Belongs to the eukaryotic ribosomal protein P1/P2 family.</text>
</comment>
<sequence>MASVSELACIYSALILHDDEVTVTVSAARLAAGRPRPSGLWATCGPSGAASGAGLPWLPGSLIPRHPCLEKLSAALGHRDPHLSSPRDTQSYLSAPIALSLRSWACRDRRLRGGPQLSSSSSQELKIALCRRCSSPKPPLSPPPCQTPGTSCLLLEDKINALIKAAGVNVEPFWPGLFAKARASGLNRVTDSSDKAEWVHDCEVGACPPAWLRRLTPDVSCLSPP</sequence>
<reference evidence="6" key="2">
    <citation type="journal article" date="2013" name="Nat. Commun.">
        <title>Genome of the Chinese tree shrew.</title>
        <authorList>
            <person name="Fan Y."/>
            <person name="Huang Z.Y."/>
            <person name="Cao C.C."/>
            <person name="Chen C.S."/>
            <person name="Chen Y.X."/>
            <person name="Fan D.D."/>
            <person name="He J."/>
            <person name="Hou H.L."/>
            <person name="Hu L."/>
            <person name="Hu X.T."/>
            <person name="Jiang X.T."/>
            <person name="Lai R."/>
            <person name="Lang Y.S."/>
            <person name="Liang B."/>
            <person name="Liao S.G."/>
            <person name="Mu D."/>
            <person name="Ma Y.Y."/>
            <person name="Niu Y.Y."/>
            <person name="Sun X.Q."/>
            <person name="Xia J.Q."/>
            <person name="Xiao J."/>
            <person name="Xiong Z.Q."/>
            <person name="Xu L."/>
            <person name="Yang L."/>
            <person name="Zhang Y."/>
            <person name="Zhao W."/>
            <person name="Zhao X.D."/>
            <person name="Zheng Y.T."/>
            <person name="Zhou J.M."/>
            <person name="Zhu Y.B."/>
            <person name="Zhang G.J."/>
            <person name="Wang J."/>
            <person name="Yao Y.G."/>
        </authorList>
    </citation>
    <scope>NUCLEOTIDE SEQUENCE [LARGE SCALE GENOMIC DNA]</scope>
</reference>
<dbReference type="STRING" id="246437.L8Y7F9"/>
<reference evidence="6" key="1">
    <citation type="submission" date="2012-07" db="EMBL/GenBank/DDBJ databases">
        <title>Genome of the Chinese tree shrew, a rising model animal genetically related to primates.</title>
        <authorList>
            <person name="Zhang G."/>
            <person name="Fan Y."/>
            <person name="Yao Y."/>
            <person name="Huang Z."/>
        </authorList>
    </citation>
    <scope>NUCLEOTIDE SEQUENCE [LARGE SCALE GENOMIC DNA]</scope>
</reference>
<dbReference type="GO" id="GO:0002181">
    <property type="term" value="P:cytoplasmic translation"/>
    <property type="evidence" value="ECO:0007669"/>
    <property type="project" value="TreeGrafter"/>
</dbReference>
<organism evidence="5 6">
    <name type="scientific">Tupaia chinensis</name>
    <name type="common">Chinese tree shrew</name>
    <name type="synonym">Tupaia belangeri chinensis</name>
    <dbReference type="NCBI Taxonomy" id="246437"/>
    <lineage>
        <taxon>Eukaryota</taxon>
        <taxon>Metazoa</taxon>
        <taxon>Chordata</taxon>
        <taxon>Craniata</taxon>
        <taxon>Vertebrata</taxon>
        <taxon>Euteleostomi</taxon>
        <taxon>Mammalia</taxon>
        <taxon>Eutheria</taxon>
        <taxon>Euarchontoglires</taxon>
        <taxon>Scandentia</taxon>
        <taxon>Tupaiidae</taxon>
        <taxon>Tupaia</taxon>
    </lineage>
</organism>
<evidence type="ECO:0000313" key="6">
    <source>
        <dbReference type="Proteomes" id="UP000011518"/>
    </source>
</evidence>
<comment type="function">
    <text evidence="1">Plays an important role in the elongation step of protein synthesis.</text>
</comment>
<dbReference type="PANTHER" id="PTHR45696">
    <property type="entry name" value="60S ACIDIC RIBOSOMAL PROTEIN P1"/>
    <property type="match status" value="1"/>
</dbReference>
<dbReference type="eggNOG" id="KOG1762">
    <property type="taxonomic scope" value="Eukaryota"/>
</dbReference>
<evidence type="ECO:0000256" key="4">
    <source>
        <dbReference type="ARBA" id="ARBA00023274"/>
    </source>
</evidence>
<dbReference type="CDD" id="cd05831">
    <property type="entry name" value="Ribosomal_P1"/>
    <property type="match status" value="1"/>
</dbReference>
<keyword evidence="6" id="KW-1185">Reference proteome</keyword>
<protein>
    <submittedName>
        <fullName evidence="5">60S acidic ribosomal protein P1</fullName>
    </submittedName>
</protein>
<gene>
    <name evidence="5" type="ORF">TREES_T100018173</name>
</gene>
<name>L8Y7F9_TUPCH</name>
<accession>L8Y7F9</accession>
<dbReference type="EMBL" id="KB364676">
    <property type="protein sequence ID" value="ELV12187.1"/>
    <property type="molecule type" value="Genomic_DNA"/>
</dbReference>
<dbReference type="GO" id="GO:0003735">
    <property type="term" value="F:structural constituent of ribosome"/>
    <property type="evidence" value="ECO:0007669"/>
    <property type="project" value="TreeGrafter"/>
</dbReference>
<dbReference type="Proteomes" id="UP000011518">
    <property type="component" value="Unassembled WGS sequence"/>
</dbReference>
<evidence type="ECO:0000256" key="2">
    <source>
        <dbReference type="ARBA" id="ARBA00005436"/>
    </source>
</evidence>
<keyword evidence="3 5" id="KW-0689">Ribosomal protein</keyword>
<dbReference type="Gene3D" id="1.10.10.1410">
    <property type="match status" value="1"/>
</dbReference>
<dbReference type="GO" id="GO:0043021">
    <property type="term" value="F:ribonucleoprotein complex binding"/>
    <property type="evidence" value="ECO:0007669"/>
    <property type="project" value="TreeGrafter"/>
</dbReference>
<dbReference type="InParanoid" id="L8Y7F9"/>
<evidence type="ECO:0000256" key="1">
    <source>
        <dbReference type="ARBA" id="ARBA00003362"/>
    </source>
</evidence>
<keyword evidence="4" id="KW-0687">Ribonucleoprotein</keyword>
<dbReference type="AlphaFoldDB" id="L8Y7F9"/>